<evidence type="ECO:0000313" key="3">
    <source>
        <dbReference type="Proteomes" id="UP000019384"/>
    </source>
</evidence>
<reference evidence="2" key="2">
    <citation type="submission" date="2014-02" db="EMBL/GenBank/DDBJ databases">
        <title>Complete DNA sequence of /Kuraishia capsulata/ illustrates novel genomic features among budding yeasts (/Saccharomycotina/).</title>
        <authorList>
            <person name="Morales L."/>
            <person name="Noel B."/>
            <person name="Porcel B."/>
            <person name="Marcet-Houben M."/>
            <person name="Hullo M-F."/>
            <person name="Sacerdot C."/>
            <person name="Tekaia F."/>
            <person name="Leh-Louis V."/>
            <person name="Despons L."/>
            <person name="Khanna V."/>
            <person name="Aury J-M."/>
            <person name="Barbe V."/>
            <person name="Couloux A."/>
            <person name="Labadie K."/>
            <person name="Pelletier E."/>
            <person name="Souciet J-L."/>
            <person name="Boekhout T."/>
            <person name="Gabaldon T."/>
            <person name="Wincker P."/>
            <person name="Dujon B."/>
        </authorList>
    </citation>
    <scope>NUCLEOTIDE SEQUENCE</scope>
    <source>
        <strain evidence="2">CBS 1993</strain>
    </source>
</reference>
<reference evidence="2" key="1">
    <citation type="submission" date="2013-12" db="EMBL/GenBank/DDBJ databases">
        <authorList>
            <person name="Genoscope - CEA"/>
        </authorList>
    </citation>
    <scope>NUCLEOTIDE SEQUENCE</scope>
    <source>
        <strain evidence="2">CBS 1993</strain>
    </source>
</reference>
<dbReference type="HOGENOM" id="CLU_3415235_0_0_1"/>
<organism evidence="2 3">
    <name type="scientific">Kuraishia capsulata CBS 1993</name>
    <dbReference type="NCBI Taxonomy" id="1382522"/>
    <lineage>
        <taxon>Eukaryota</taxon>
        <taxon>Fungi</taxon>
        <taxon>Dikarya</taxon>
        <taxon>Ascomycota</taxon>
        <taxon>Saccharomycotina</taxon>
        <taxon>Pichiomycetes</taxon>
        <taxon>Pichiales</taxon>
        <taxon>Pichiaceae</taxon>
        <taxon>Kuraishia</taxon>
    </lineage>
</organism>
<name>W6MJK5_9ASCO</name>
<evidence type="ECO:0000313" key="2">
    <source>
        <dbReference type="EMBL" id="CDK26461.1"/>
    </source>
</evidence>
<keyword evidence="3" id="KW-1185">Reference proteome</keyword>
<accession>W6MJK5</accession>
<protein>
    <submittedName>
        <fullName evidence="2">Uncharacterized protein</fullName>
    </submittedName>
</protein>
<evidence type="ECO:0000256" key="1">
    <source>
        <dbReference type="SAM" id="MobiDB-lite"/>
    </source>
</evidence>
<dbReference type="Proteomes" id="UP000019384">
    <property type="component" value="Unassembled WGS sequence"/>
</dbReference>
<feature type="region of interest" description="Disordered" evidence="1">
    <location>
        <begin position="1"/>
        <end position="27"/>
    </location>
</feature>
<sequence>MSSGNESDGNKPPVVPSRPVIGLRTAF</sequence>
<dbReference type="EMBL" id="HG793127">
    <property type="protein sequence ID" value="CDK26461.1"/>
    <property type="molecule type" value="Genomic_DNA"/>
</dbReference>
<gene>
    <name evidence="2" type="ORF">KUCA_T00002433001</name>
</gene>
<dbReference type="AlphaFoldDB" id="W6MJK5"/>
<proteinExistence type="predicted"/>